<dbReference type="Proteomes" id="UP000076481">
    <property type="component" value="Unassembled WGS sequence"/>
</dbReference>
<comment type="caution">
    <text evidence="3">The sequence shown here is derived from an EMBL/GenBank/DDBJ whole genome shotgun (WGS) entry which is preliminary data.</text>
</comment>
<dbReference type="PANTHER" id="PTHR30327">
    <property type="entry name" value="UNCHARACTERIZED PROTEIN YQGE"/>
    <property type="match status" value="1"/>
</dbReference>
<sequence length="187" mass="20930">MFNEYKRLAAGKLLIASANLLESNFKRTVLMMCEHNPEGSLGFILNRPMEFQVREAVAGFDEVDEPLHMGGPVQSNTVHFLHMRGDLIDGSEQILPGLYWGGDREELGYLLNTGVLKPSEIRFFLGYAGWSAGQLEAEFEEGSWYTADATPAMVFSGEYERMWSRTVRSKGGEYQLIANSPELPGLN</sequence>
<dbReference type="GO" id="GO:0005829">
    <property type="term" value="C:cytosol"/>
    <property type="evidence" value="ECO:0007669"/>
    <property type="project" value="TreeGrafter"/>
</dbReference>
<evidence type="ECO:0000313" key="3">
    <source>
        <dbReference type="EMBL" id="KZK73914.1"/>
    </source>
</evidence>
<dbReference type="HAMAP" id="MF_00758">
    <property type="entry name" value="UPF0301"/>
    <property type="match status" value="1"/>
</dbReference>
<evidence type="ECO:0000256" key="2">
    <source>
        <dbReference type="HAMAP-Rule" id="MF_00758"/>
    </source>
</evidence>
<evidence type="ECO:0000256" key="1">
    <source>
        <dbReference type="ARBA" id="ARBA00009600"/>
    </source>
</evidence>
<dbReference type="Gene3D" id="3.40.1740.10">
    <property type="entry name" value="VC0467-like"/>
    <property type="match status" value="1"/>
</dbReference>
<proteinExistence type="inferred from homology"/>
<dbReference type="AlphaFoldDB" id="A0A165LE51"/>
<organism evidence="3 4">
    <name type="scientific">Pelodictyon luteolum</name>
    <dbReference type="NCBI Taxonomy" id="1100"/>
    <lineage>
        <taxon>Bacteria</taxon>
        <taxon>Pseudomonadati</taxon>
        <taxon>Chlorobiota</taxon>
        <taxon>Chlorobiia</taxon>
        <taxon>Chlorobiales</taxon>
        <taxon>Chlorobiaceae</taxon>
        <taxon>Chlorobium/Pelodictyon group</taxon>
        <taxon>Pelodictyon</taxon>
    </lineage>
</organism>
<evidence type="ECO:0000313" key="4">
    <source>
        <dbReference type="Proteomes" id="UP000076481"/>
    </source>
</evidence>
<gene>
    <name evidence="3" type="ORF">A3K90_03525</name>
</gene>
<dbReference type="PANTHER" id="PTHR30327:SF1">
    <property type="entry name" value="UPF0301 PROTEIN YQGE"/>
    <property type="match status" value="1"/>
</dbReference>
<name>A0A165LE51_PELLU</name>
<protein>
    <recommendedName>
        <fullName evidence="2">UPF0301 protein A3K90_03525</fullName>
    </recommendedName>
</protein>
<reference evidence="3 4" key="1">
    <citation type="submission" date="2016-03" db="EMBL/GenBank/DDBJ databases">
        <title>Speciation and ecological success in dimly lit waters: horizontal gene transfer in a green sulfur bacteria bloom unveiled by metagenomic assembly.</title>
        <authorList>
            <person name="Llorens-Mares T."/>
            <person name="Liu Z."/>
            <person name="Allen L.Z."/>
            <person name="Rusch D.B."/>
            <person name="Craig M.T."/>
            <person name="Dupont C.L."/>
            <person name="Bryant D.A."/>
            <person name="Casamayor E.O."/>
        </authorList>
    </citation>
    <scope>NUCLEOTIDE SEQUENCE [LARGE SCALE GENOMIC DNA]</scope>
    <source>
        <strain evidence="3">CIII</strain>
    </source>
</reference>
<comment type="similarity">
    <text evidence="1 2">Belongs to the UPF0301 (AlgH) family.</text>
</comment>
<dbReference type="Pfam" id="PF02622">
    <property type="entry name" value="DUF179"/>
    <property type="match status" value="1"/>
</dbReference>
<dbReference type="SUPFAM" id="SSF143456">
    <property type="entry name" value="VC0467-like"/>
    <property type="match status" value="1"/>
</dbReference>
<dbReference type="RefSeq" id="WP_303682119.1">
    <property type="nucleotide sequence ID" value="NZ_LVWG01000033.1"/>
</dbReference>
<dbReference type="EMBL" id="LVWG01000033">
    <property type="protein sequence ID" value="KZK73914.1"/>
    <property type="molecule type" value="Genomic_DNA"/>
</dbReference>
<dbReference type="InterPro" id="IPR003774">
    <property type="entry name" value="AlgH-like"/>
</dbReference>
<accession>A0A165LE51</accession>